<evidence type="ECO:0000256" key="1">
    <source>
        <dbReference type="ARBA" id="ARBA00005788"/>
    </source>
</evidence>
<dbReference type="VEuPathDB" id="FungiDB:DEHA2A08228g"/>
<dbReference type="HOGENOM" id="CLU_1008394_0_0_1"/>
<dbReference type="AlphaFoldDB" id="Q6BYN2"/>
<dbReference type="InterPro" id="IPR013902">
    <property type="entry name" value="Mug135-like_C"/>
</dbReference>
<protein>
    <submittedName>
        <fullName evidence="3">DEHA2A08228p</fullName>
    </submittedName>
</protein>
<dbReference type="GeneID" id="2899664"/>
<reference evidence="3 4" key="1">
    <citation type="journal article" date="2004" name="Nature">
        <title>Genome evolution in yeasts.</title>
        <authorList>
            <consortium name="Genolevures"/>
            <person name="Dujon B."/>
            <person name="Sherman D."/>
            <person name="Fischer G."/>
            <person name="Durrens P."/>
            <person name="Casaregola S."/>
            <person name="Lafontaine I."/>
            <person name="de Montigny J."/>
            <person name="Marck C."/>
            <person name="Neuveglise C."/>
            <person name="Talla E."/>
            <person name="Goffard N."/>
            <person name="Frangeul L."/>
            <person name="Aigle M."/>
            <person name="Anthouard V."/>
            <person name="Babour A."/>
            <person name="Barbe V."/>
            <person name="Barnay S."/>
            <person name="Blanchin S."/>
            <person name="Beckerich J.M."/>
            <person name="Beyne E."/>
            <person name="Bleykasten C."/>
            <person name="Boisrame A."/>
            <person name="Boyer J."/>
            <person name="Cattolico L."/>
            <person name="Confanioleri F."/>
            <person name="de Daruvar A."/>
            <person name="Despons L."/>
            <person name="Fabre E."/>
            <person name="Fairhead C."/>
            <person name="Ferry-Dumazet H."/>
            <person name="Groppi A."/>
            <person name="Hantraye F."/>
            <person name="Hennequin C."/>
            <person name="Jauniaux N."/>
            <person name="Joyet P."/>
            <person name="Kachouri R."/>
            <person name="Kerrest A."/>
            <person name="Koszul R."/>
            <person name="Lemaire M."/>
            <person name="Lesur I."/>
            <person name="Ma L."/>
            <person name="Muller H."/>
            <person name="Nicaud J.M."/>
            <person name="Nikolski M."/>
            <person name="Oztas S."/>
            <person name="Ozier-Kalogeropoulos O."/>
            <person name="Pellenz S."/>
            <person name="Potier S."/>
            <person name="Richard G.F."/>
            <person name="Straub M.L."/>
            <person name="Suleau A."/>
            <person name="Swennene D."/>
            <person name="Tekaia F."/>
            <person name="Wesolowski-Louvel M."/>
            <person name="Westhof E."/>
            <person name="Wirth B."/>
            <person name="Zeniou-Meyer M."/>
            <person name="Zivanovic I."/>
            <person name="Bolotin-Fukuhara M."/>
            <person name="Thierry A."/>
            <person name="Bouchier C."/>
            <person name="Caudron B."/>
            <person name="Scarpelli C."/>
            <person name="Gaillardin C."/>
            <person name="Weissenbach J."/>
            <person name="Wincker P."/>
            <person name="Souciet J.L."/>
        </authorList>
    </citation>
    <scope>NUCLEOTIDE SEQUENCE [LARGE SCALE GENOMIC DNA]</scope>
    <source>
        <strain evidence="4">ATCC 36239 / CBS 767 / BCRC 21394 / JCM 1990 / NBRC 0083 / IGC 2968</strain>
    </source>
</reference>
<accession>Q6BYN2</accession>
<sequence>MDDLLNQKNQDIVLLAPGNSVNLEVPTINIDTNQENNGINESNVEEANVYLSRLKLNNAPGEEQRQGEIYLTKLKQQAAENKIGTNLHHQRLRDSTIEVRENVDHINQYLFLDENGQPQDADNATFDFGNPALNQMYSLIRRDLNAQTNRMDREFRGMDRKFRGMDREFSELKRLVRSERNRSKNKLLASGDNTDSPNAYLPICNDRGQHPTDCGLEPLTSLDQINRMNGILTDQYLSFYHLGTTRLVSEKKARLMEYIGIHERIVVNSVRGAPPV</sequence>
<dbReference type="OrthoDB" id="10422096at2759"/>
<dbReference type="Pfam" id="PF08593">
    <property type="entry name" value="Mug135_C"/>
    <property type="match status" value="1"/>
</dbReference>
<keyword evidence="4" id="KW-1185">Reference proteome</keyword>
<organism evidence="3 4">
    <name type="scientific">Debaryomyces hansenii (strain ATCC 36239 / CBS 767 / BCRC 21394 / JCM 1990 / NBRC 0083 / IGC 2968)</name>
    <name type="common">Yeast</name>
    <name type="synonym">Torulaspora hansenii</name>
    <dbReference type="NCBI Taxonomy" id="284592"/>
    <lineage>
        <taxon>Eukaryota</taxon>
        <taxon>Fungi</taxon>
        <taxon>Dikarya</taxon>
        <taxon>Ascomycota</taxon>
        <taxon>Saccharomycotina</taxon>
        <taxon>Pichiomycetes</taxon>
        <taxon>Debaryomycetaceae</taxon>
        <taxon>Debaryomyces</taxon>
    </lineage>
</organism>
<name>Q6BYN2_DEBHA</name>
<feature type="domain" description="Mug135-like C-terminal" evidence="2">
    <location>
        <begin position="199"/>
        <end position="261"/>
    </location>
</feature>
<evidence type="ECO:0000313" key="4">
    <source>
        <dbReference type="Proteomes" id="UP000000599"/>
    </source>
</evidence>
<comment type="similarity">
    <text evidence="1">Belongs to the UPF0612 family.</text>
</comment>
<dbReference type="InParanoid" id="Q6BYN2"/>
<gene>
    <name evidence="3" type="ordered locus">DEHA2A08228g</name>
</gene>
<proteinExistence type="inferred from homology"/>
<dbReference type="EMBL" id="CR382133">
    <property type="protein sequence ID" value="CAG84643.1"/>
    <property type="molecule type" value="Genomic_DNA"/>
</dbReference>
<dbReference type="Proteomes" id="UP000000599">
    <property type="component" value="Chromosome A"/>
</dbReference>
<dbReference type="RefSeq" id="XP_456687.1">
    <property type="nucleotide sequence ID" value="XM_456687.1"/>
</dbReference>
<dbReference type="KEGG" id="dha:DEHA2A08228g"/>
<evidence type="ECO:0000313" key="3">
    <source>
        <dbReference type="EMBL" id="CAG84643.1"/>
    </source>
</evidence>
<evidence type="ECO:0000259" key="2">
    <source>
        <dbReference type="Pfam" id="PF08593"/>
    </source>
</evidence>